<feature type="compositionally biased region" description="Polar residues" evidence="1">
    <location>
        <begin position="82"/>
        <end position="91"/>
    </location>
</feature>
<dbReference type="Pfam" id="PF07797">
    <property type="entry name" value="DUF1639"/>
    <property type="match status" value="1"/>
</dbReference>
<gene>
    <name evidence="2" type="ORF">QVD17_27051</name>
</gene>
<dbReference type="EMBL" id="JAUHHV010000007">
    <property type="protein sequence ID" value="KAK1417915.1"/>
    <property type="molecule type" value="Genomic_DNA"/>
</dbReference>
<comment type="caution">
    <text evidence="2">The sequence shown here is derived from an EMBL/GenBank/DDBJ whole genome shotgun (WGS) entry which is preliminary data.</text>
</comment>
<evidence type="ECO:0000256" key="1">
    <source>
        <dbReference type="SAM" id="MobiDB-lite"/>
    </source>
</evidence>
<name>A0AAD8NJ22_TARER</name>
<dbReference type="Proteomes" id="UP001229421">
    <property type="component" value="Unassembled WGS sequence"/>
</dbReference>
<feature type="region of interest" description="Disordered" evidence="1">
    <location>
        <begin position="41"/>
        <end position="148"/>
    </location>
</feature>
<evidence type="ECO:0000313" key="2">
    <source>
        <dbReference type="EMBL" id="KAK1417915.1"/>
    </source>
</evidence>
<organism evidence="2 3">
    <name type="scientific">Tagetes erecta</name>
    <name type="common">African marigold</name>
    <dbReference type="NCBI Taxonomy" id="13708"/>
    <lineage>
        <taxon>Eukaryota</taxon>
        <taxon>Viridiplantae</taxon>
        <taxon>Streptophyta</taxon>
        <taxon>Embryophyta</taxon>
        <taxon>Tracheophyta</taxon>
        <taxon>Spermatophyta</taxon>
        <taxon>Magnoliopsida</taxon>
        <taxon>eudicotyledons</taxon>
        <taxon>Gunneridae</taxon>
        <taxon>Pentapetalae</taxon>
        <taxon>asterids</taxon>
        <taxon>campanulids</taxon>
        <taxon>Asterales</taxon>
        <taxon>Asteraceae</taxon>
        <taxon>Asteroideae</taxon>
        <taxon>Heliantheae alliance</taxon>
        <taxon>Tageteae</taxon>
        <taxon>Tagetes</taxon>
    </lineage>
</organism>
<dbReference type="AlphaFoldDB" id="A0AAD8NJ22"/>
<proteinExistence type="predicted"/>
<accession>A0AAD8NJ22</accession>
<evidence type="ECO:0000313" key="3">
    <source>
        <dbReference type="Proteomes" id="UP001229421"/>
    </source>
</evidence>
<feature type="region of interest" description="Disordered" evidence="1">
    <location>
        <begin position="1"/>
        <end position="27"/>
    </location>
</feature>
<reference evidence="2" key="1">
    <citation type="journal article" date="2023" name="bioRxiv">
        <title>Improved chromosome-level genome assembly for marigold (Tagetes erecta).</title>
        <authorList>
            <person name="Jiang F."/>
            <person name="Yuan L."/>
            <person name="Wang S."/>
            <person name="Wang H."/>
            <person name="Xu D."/>
            <person name="Wang A."/>
            <person name="Fan W."/>
        </authorList>
    </citation>
    <scope>NUCLEOTIDE SEQUENCE</scope>
    <source>
        <strain evidence="2">WSJ</strain>
        <tissue evidence="2">Leaf</tissue>
    </source>
</reference>
<dbReference type="PANTHER" id="PTHR33130:SF45">
    <property type="entry name" value="OS05G0541700 PROTEIN"/>
    <property type="match status" value="1"/>
</dbReference>
<feature type="compositionally biased region" description="Basic and acidic residues" evidence="1">
    <location>
        <begin position="99"/>
        <end position="108"/>
    </location>
</feature>
<protein>
    <submittedName>
        <fullName evidence="2">Uncharacterized protein</fullName>
    </submittedName>
</protein>
<keyword evidence="3" id="KW-1185">Reference proteome</keyword>
<dbReference type="InterPro" id="IPR012438">
    <property type="entry name" value="DUF1639"/>
</dbReference>
<dbReference type="PANTHER" id="PTHR33130">
    <property type="entry name" value="PUTATIVE (DUF1639)-RELATED"/>
    <property type="match status" value="1"/>
</dbReference>
<feature type="compositionally biased region" description="Polar residues" evidence="1">
    <location>
        <begin position="53"/>
        <end position="74"/>
    </location>
</feature>
<sequence>MKVQQQQAKDKELAPAAAAAVSGTPPVGLRSITARVDRRVVRSPNHQNKEVVTATNGVSNGNGYINLRQRSSSPAHRVLRNCENQSAMKGQSNGGRGVRSPERGDKRSTVHHNHQNGKNNNTGSGSSETAHDSKKGGASPGNEALPMVWPPKFAIGLTNKEKEEDFLAIKGAKLPQRPKKRAKFIQRTINLVSPGGWLCDLTLERYEVREKKITKKRPRGLKAMGGMESDSE</sequence>
<feature type="compositionally biased region" description="Low complexity" evidence="1">
    <location>
        <begin position="116"/>
        <end position="127"/>
    </location>
</feature>